<accession>A0A4Q1AW73</accession>
<dbReference type="OrthoDB" id="5456414at2"/>
<dbReference type="PANTHER" id="PTHR35936:SF19">
    <property type="entry name" value="AMINO-ACID-BINDING PROTEIN YXEM-RELATED"/>
    <property type="match status" value="1"/>
</dbReference>
<dbReference type="Gene3D" id="3.40.190.10">
    <property type="entry name" value="Periplasmic binding protein-like II"/>
    <property type="match status" value="2"/>
</dbReference>
<proteinExistence type="predicted"/>
<dbReference type="PANTHER" id="PTHR35936">
    <property type="entry name" value="MEMBRANE-BOUND LYTIC MUREIN TRANSGLYCOSYLASE F"/>
    <property type="match status" value="1"/>
</dbReference>
<organism evidence="1 2">
    <name type="scientific">Halarcobacter mediterraneus</name>
    <dbReference type="NCBI Taxonomy" id="2023153"/>
    <lineage>
        <taxon>Bacteria</taxon>
        <taxon>Pseudomonadati</taxon>
        <taxon>Campylobacterota</taxon>
        <taxon>Epsilonproteobacteria</taxon>
        <taxon>Campylobacterales</taxon>
        <taxon>Arcobacteraceae</taxon>
        <taxon>Halarcobacter</taxon>
    </lineage>
</organism>
<protein>
    <submittedName>
        <fullName evidence="1">Uncharacterized protein</fullName>
    </submittedName>
</protein>
<dbReference type="RefSeq" id="WP_129062109.1">
    <property type="nucleotide sequence ID" value="NZ_NXIE01000004.1"/>
</dbReference>
<dbReference type="EMBL" id="NXIE01000004">
    <property type="protein sequence ID" value="RXK12242.1"/>
    <property type="molecule type" value="Genomic_DNA"/>
</dbReference>
<evidence type="ECO:0000313" key="1">
    <source>
        <dbReference type="EMBL" id="RXK12242.1"/>
    </source>
</evidence>
<sequence length="229" mass="26772">MRILIFILLTFCIGNTLEIVFEQRKPYVEKTEDSIKGLVGKPIINALNKAQIEYILKEKPFKRQLYEIKSNTKEICALGWFKTKEREKFSKYSTVVYQDKPLGIIALSNKNFLNHIHIDKLFSLSNLKVLVKASYSYGTILDEKLKNPKLKKNEVFSSHEKMLNLIKNKRADYMFISKEEADVLLKNEKKLSYYSLEGLPTGNKRYLMCSKLVEDTTIKKINKFLKDKK</sequence>
<dbReference type="SUPFAM" id="SSF53850">
    <property type="entry name" value="Periplasmic binding protein-like II"/>
    <property type="match status" value="1"/>
</dbReference>
<keyword evidence="2" id="KW-1185">Reference proteome</keyword>
<name>A0A4Q1AW73_9BACT</name>
<dbReference type="AlphaFoldDB" id="A0A4Q1AW73"/>
<dbReference type="Proteomes" id="UP000289718">
    <property type="component" value="Unassembled WGS sequence"/>
</dbReference>
<evidence type="ECO:0000313" key="2">
    <source>
        <dbReference type="Proteomes" id="UP000289718"/>
    </source>
</evidence>
<comment type="caution">
    <text evidence="1">The sequence shown here is derived from an EMBL/GenBank/DDBJ whole genome shotgun (WGS) entry which is preliminary data.</text>
</comment>
<reference evidence="1 2" key="1">
    <citation type="submission" date="2017-09" db="EMBL/GenBank/DDBJ databases">
        <title>Genomics of the genus Arcobacter.</title>
        <authorList>
            <person name="Perez-Cataluna A."/>
            <person name="Figueras M.J."/>
            <person name="Salas-Masso N."/>
        </authorList>
    </citation>
    <scope>NUCLEOTIDE SEQUENCE [LARGE SCALE GENOMIC DNA]</scope>
    <source>
        <strain evidence="1 2">F156-34</strain>
    </source>
</reference>
<gene>
    <name evidence="1" type="ORF">CP965_10755</name>
</gene>